<dbReference type="SMART" id="SM00506">
    <property type="entry name" value="A1pp"/>
    <property type="match status" value="1"/>
</dbReference>
<comment type="caution">
    <text evidence="2">The sequence shown here is derived from an EMBL/GenBank/DDBJ whole genome shotgun (WGS) entry which is preliminary data.</text>
</comment>
<dbReference type="Gene3D" id="3.40.220.10">
    <property type="entry name" value="Leucine Aminopeptidase, subunit E, domain 1"/>
    <property type="match status" value="1"/>
</dbReference>
<dbReference type="PROSITE" id="PS51154">
    <property type="entry name" value="MACRO"/>
    <property type="match status" value="1"/>
</dbReference>
<reference evidence="2" key="2">
    <citation type="submission" date="2021-04" db="EMBL/GenBank/DDBJ databases">
        <authorList>
            <person name="Gilroy R."/>
        </authorList>
    </citation>
    <scope>NUCLEOTIDE SEQUENCE</scope>
    <source>
        <strain evidence="2">Gambia11-129</strain>
    </source>
</reference>
<dbReference type="Pfam" id="PF01661">
    <property type="entry name" value="Macro"/>
    <property type="match status" value="1"/>
</dbReference>
<dbReference type="EMBL" id="DXHU01000015">
    <property type="protein sequence ID" value="HIV98883.1"/>
    <property type="molecule type" value="Genomic_DNA"/>
</dbReference>
<sequence>MSLEIIKADITKMEVDAVVNAANNSLLGGGGVDGAIHRAAGPELLKECIALSGCETGDAKVTAGYNLLSKFIIHTVGPVWRGGKHNEEALLISCYKRCIEEAKKRNVKSIAFPLISAGVYGYPKKEALLIAARTISSCLSYDMKAFIVLFDEEIINLAKNMKAELSQYAEKTNL</sequence>
<organism evidence="2 3">
    <name type="scientific">Candidatus Ornithospirochaeta avicola</name>
    <dbReference type="NCBI Taxonomy" id="2840896"/>
    <lineage>
        <taxon>Bacteria</taxon>
        <taxon>Pseudomonadati</taxon>
        <taxon>Spirochaetota</taxon>
        <taxon>Spirochaetia</taxon>
        <taxon>Spirochaetales</taxon>
        <taxon>Spirochaetaceae</taxon>
        <taxon>Spirochaetaceae incertae sedis</taxon>
        <taxon>Candidatus Ornithospirochaeta</taxon>
    </lineage>
</organism>
<accession>A0A9D1PST3</accession>
<dbReference type="InterPro" id="IPR043472">
    <property type="entry name" value="Macro_dom-like"/>
</dbReference>
<dbReference type="AlphaFoldDB" id="A0A9D1PST3"/>
<dbReference type="PANTHER" id="PTHR11106:SF27">
    <property type="entry name" value="MACRO DOMAIN-CONTAINING PROTEIN"/>
    <property type="match status" value="1"/>
</dbReference>
<gene>
    <name evidence="2" type="ORF">IAB12_03780</name>
</gene>
<protein>
    <submittedName>
        <fullName evidence="2">O-acetyl-ADP-ribose deacetylase</fullName>
    </submittedName>
</protein>
<evidence type="ECO:0000313" key="3">
    <source>
        <dbReference type="Proteomes" id="UP000823936"/>
    </source>
</evidence>
<dbReference type="InterPro" id="IPR002589">
    <property type="entry name" value="Macro_dom"/>
</dbReference>
<proteinExistence type="predicted"/>
<name>A0A9D1PST3_9SPIO</name>
<feature type="domain" description="Macro" evidence="1">
    <location>
        <begin position="1"/>
        <end position="166"/>
    </location>
</feature>
<dbReference type="CDD" id="cd02908">
    <property type="entry name" value="Macro_OAADPr_deacetylase"/>
    <property type="match status" value="1"/>
</dbReference>
<reference evidence="2" key="1">
    <citation type="journal article" date="2021" name="PeerJ">
        <title>Extensive microbial diversity within the chicken gut microbiome revealed by metagenomics and culture.</title>
        <authorList>
            <person name="Gilroy R."/>
            <person name="Ravi A."/>
            <person name="Getino M."/>
            <person name="Pursley I."/>
            <person name="Horton D.L."/>
            <person name="Alikhan N.F."/>
            <person name="Baker D."/>
            <person name="Gharbi K."/>
            <person name="Hall N."/>
            <person name="Watson M."/>
            <person name="Adriaenssens E.M."/>
            <person name="Foster-Nyarko E."/>
            <person name="Jarju S."/>
            <person name="Secka A."/>
            <person name="Antonio M."/>
            <person name="Oren A."/>
            <person name="Chaudhuri R.R."/>
            <person name="La Ragione R."/>
            <person name="Hildebrand F."/>
            <person name="Pallen M.J."/>
        </authorList>
    </citation>
    <scope>NUCLEOTIDE SEQUENCE</scope>
    <source>
        <strain evidence="2">Gambia11-129</strain>
    </source>
</reference>
<dbReference type="SUPFAM" id="SSF52949">
    <property type="entry name" value="Macro domain-like"/>
    <property type="match status" value="1"/>
</dbReference>
<dbReference type="NCBIfam" id="NF001664">
    <property type="entry name" value="PRK00431.1-6"/>
    <property type="match status" value="1"/>
</dbReference>
<dbReference type="PANTHER" id="PTHR11106">
    <property type="entry name" value="GANGLIOSIDE INDUCED DIFFERENTIATION ASSOCIATED PROTEIN 2-RELATED"/>
    <property type="match status" value="1"/>
</dbReference>
<evidence type="ECO:0000313" key="2">
    <source>
        <dbReference type="EMBL" id="HIV98883.1"/>
    </source>
</evidence>
<dbReference type="Proteomes" id="UP000823936">
    <property type="component" value="Unassembled WGS sequence"/>
</dbReference>
<evidence type="ECO:0000259" key="1">
    <source>
        <dbReference type="PROSITE" id="PS51154"/>
    </source>
</evidence>